<dbReference type="EMBL" id="JBHSAY010000009">
    <property type="protein sequence ID" value="MFC4132110.1"/>
    <property type="molecule type" value="Genomic_DNA"/>
</dbReference>
<sequence length="227" mass="24952">MTLATGDERWLAETWPFVREHLPAAPARVLEVGCGPLGGFVPALHTAGYAAAGVDPHAPHAPGYHRERFEDHAIDGPFDVIVACTSLHHVDRIDTVVDRIHAALRPGGTLIVVEWAWERFDEPTARWCFAHLRSEPVEPGWLQRHHDRWQAAGIDWDTYLRGFAAEEGLHTGDAITGVLNSTFATEQLTFTPYFAAGLDATSADEQAAIEEGSVRASGIRYVGRRVS</sequence>
<dbReference type="GO" id="GO:0061542">
    <property type="term" value="F:3-demethylubiquinol 3-O-methyltransferase activity"/>
    <property type="evidence" value="ECO:0007669"/>
    <property type="project" value="UniProtKB-EC"/>
</dbReference>
<dbReference type="Pfam" id="PF13489">
    <property type="entry name" value="Methyltransf_23"/>
    <property type="match status" value="1"/>
</dbReference>
<dbReference type="PANTHER" id="PTHR43464:SF19">
    <property type="entry name" value="UBIQUINONE BIOSYNTHESIS O-METHYLTRANSFERASE, MITOCHONDRIAL"/>
    <property type="match status" value="1"/>
</dbReference>
<dbReference type="EC" id="2.1.1.64" evidence="4"/>
<evidence type="ECO:0000313" key="5">
    <source>
        <dbReference type="Proteomes" id="UP001595816"/>
    </source>
</evidence>
<organism evidence="4 5">
    <name type="scientific">Hamadaea flava</name>
    <dbReference type="NCBI Taxonomy" id="1742688"/>
    <lineage>
        <taxon>Bacteria</taxon>
        <taxon>Bacillati</taxon>
        <taxon>Actinomycetota</taxon>
        <taxon>Actinomycetes</taxon>
        <taxon>Micromonosporales</taxon>
        <taxon>Micromonosporaceae</taxon>
        <taxon>Hamadaea</taxon>
    </lineage>
</organism>
<protein>
    <submittedName>
        <fullName evidence="4">Class I SAM-dependent methyltransferase</fullName>
        <ecNumber evidence="4">2.1.1.222</ecNumber>
        <ecNumber evidence="4">2.1.1.64</ecNumber>
    </submittedName>
</protein>
<keyword evidence="1 4" id="KW-0489">Methyltransferase</keyword>
<proteinExistence type="predicted"/>
<keyword evidence="2 4" id="KW-0808">Transferase</keyword>
<dbReference type="InterPro" id="IPR029063">
    <property type="entry name" value="SAM-dependent_MTases_sf"/>
</dbReference>
<dbReference type="CDD" id="cd02440">
    <property type="entry name" value="AdoMet_MTases"/>
    <property type="match status" value="1"/>
</dbReference>
<dbReference type="RefSeq" id="WP_253753860.1">
    <property type="nucleotide sequence ID" value="NZ_JAMZDZ010000001.1"/>
</dbReference>
<evidence type="ECO:0000256" key="2">
    <source>
        <dbReference type="ARBA" id="ARBA00022679"/>
    </source>
</evidence>
<dbReference type="GO" id="GO:0032259">
    <property type="term" value="P:methylation"/>
    <property type="evidence" value="ECO:0007669"/>
    <property type="project" value="UniProtKB-KW"/>
</dbReference>
<evidence type="ECO:0000256" key="1">
    <source>
        <dbReference type="ARBA" id="ARBA00022603"/>
    </source>
</evidence>
<reference evidence="5" key="1">
    <citation type="journal article" date="2019" name="Int. J. Syst. Evol. Microbiol.">
        <title>The Global Catalogue of Microorganisms (GCM) 10K type strain sequencing project: providing services to taxonomists for standard genome sequencing and annotation.</title>
        <authorList>
            <consortium name="The Broad Institute Genomics Platform"/>
            <consortium name="The Broad Institute Genome Sequencing Center for Infectious Disease"/>
            <person name="Wu L."/>
            <person name="Ma J."/>
        </authorList>
    </citation>
    <scope>NUCLEOTIDE SEQUENCE [LARGE SCALE GENOMIC DNA]</scope>
    <source>
        <strain evidence="5">CGMCC 4.7289</strain>
    </source>
</reference>
<evidence type="ECO:0000313" key="4">
    <source>
        <dbReference type="EMBL" id="MFC4132110.1"/>
    </source>
</evidence>
<keyword evidence="3" id="KW-0949">S-adenosyl-L-methionine</keyword>
<dbReference type="Gene3D" id="3.40.50.150">
    <property type="entry name" value="Vaccinia Virus protein VP39"/>
    <property type="match status" value="1"/>
</dbReference>
<dbReference type="EC" id="2.1.1.222" evidence="4"/>
<comment type="caution">
    <text evidence="4">The sequence shown here is derived from an EMBL/GenBank/DDBJ whole genome shotgun (WGS) entry which is preliminary data.</text>
</comment>
<name>A0ABV8LP45_9ACTN</name>
<dbReference type="PANTHER" id="PTHR43464">
    <property type="entry name" value="METHYLTRANSFERASE"/>
    <property type="match status" value="1"/>
</dbReference>
<evidence type="ECO:0000256" key="3">
    <source>
        <dbReference type="ARBA" id="ARBA00022691"/>
    </source>
</evidence>
<dbReference type="SUPFAM" id="SSF53335">
    <property type="entry name" value="S-adenosyl-L-methionine-dependent methyltransferases"/>
    <property type="match status" value="1"/>
</dbReference>
<keyword evidence="5" id="KW-1185">Reference proteome</keyword>
<accession>A0ABV8LP45</accession>
<dbReference type="Proteomes" id="UP001595816">
    <property type="component" value="Unassembled WGS sequence"/>
</dbReference>
<dbReference type="GO" id="GO:0102208">
    <property type="term" value="F:2-polyprenyl-6-hydroxyphenol methylase activity"/>
    <property type="evidence" value="ECO:0007669"/>
    <property type="project" value="UniProtKB-EC"/>
</dbReference>
<gene>
    <name evidence="4" type="ORF">ACFOZ4_15985</name>
</gene>